<dbReference type="CDD" id="cd02523">
    <property type="entry name" value="PC_cytidylyltransferase"/>
    <property type="match status" value="1"/>
</dbReference>
<dbReference type="PATRIC" id="fig|632348.3.peg.401"/>
<evidence type="ECO:0000256" key="2">
    <source>
        <dbReference type="ARBA" id="ARBA00022695"/>
    </source>
</evidence>
<dbReference type="KEGG" id="ckn:Calkro_0376"/>
<dbReference type="InterPro" id="IPR050065">
    <property type="entry name" value="GlmU-like"/>
</dbReference>
<dbReference type="GO" id="GO:0016779">
    <property type="term" value="F:nucleotidyltransferase activity"/>
    <property type="evidence" value="ECO:0007669"/>
    <property type="project" value="UniProtKB-KW"/>
</dbReference>
<evidence type="ECO:0000313" key="5">
    <source>
        <dbReference type="Proteomes" id="UP000006835"/>
    </source>
</evidence>
<evidence type="ECO:0000313" key="4">
    <source>
        <dbReference type="EMBL" id="ADQ45279.1"/>
    </source>
</evidence>
<proteinExistence type="predicted"/>
<dbReference type="Pfam" id="PF00483">
    <property type="entry name" value="NTP_transferase"/>
    <property type="match status" value="1"/>
</dbReference>
<keyword evidence="1 4" id="KW-0808">Transferase</keyword>
<dbReference type="OrthoDB" id="9803871at2"/>
<evidence type="ECO:0000259" key="3">
    <source>
        <dbReference type="Pfam" id="PF00483"/>
    </source>
</evidence>
<sequence>MKALILAAGMGTRLRPITDFKPKCMVEVNGVPIIFKQLDNLIQNGIKDITVVAGYKADMLKNALNKNYPFVDVIVNYEYETTNNMYSAYLARSSYAGKEFLLMNGDVFFDESVIAELLKEQYVDSIVVEKGVFFEESMKVKFNKGRITEISKQIPKNEAYGVSIDVYKFSAEGSRIFFNKIIEYVEIKKDLIQWTEVALNEILSEVKFTPCPLKGRWIEIDDFNDLKKAEEIFI</sequence>
<dbReference type="AlphaFoldDB" id="E4SDZ2"/>
<evidence type="ECO:0000256" key="1">
    <source>
        <dbReference type="ARBA" id="ARBA00022679"/>
    </source>
</evidence>
<dbReference type="PANTHER" id="PTHR43584:SF5">
    <property type="entry name" value="PROTEIN LICC"/>
    <property type="match status" value="1"/>
</dbReference>
<organism evidence="4 5">
    <name type="scientific">Caldicellulosiruptor kronotskyensis (strain DSM 18902 / VKM B-2412 / 2002)</name>
    <dbReference type="NCBI Taxonomy" id="632348"/>
    <lineage>
        <taxon>Bacteria</taxon>
        <taxon>Bacillati</taxon>
        <taxon>Bacillota</taxon>
        <taxon>Bacillota incertae sedis</taxon>
        <taxon>Caldicellulosiruptorales</taxon>
        <taxon>Caldicellulosiruptoraceae</taxon>
        <taxon>Caldicellulosiruptor</taxon>
    </lineage>
</organism>
<dbReference type="PANTHER" id="PTHR43584">
    <property type="entry name" value="NUCLEOTIDYL TRANSFERASE"/>
    <property type="match status" value="1"/>
</dbReference>
<feature type="domain" description="Nucleotidyl transferase" evidence="3">
    <location>
        <begin position="2"/>
        <end position="116"/>
    </location>
</feature>
<protein>
    <submittedName>
        <fullName evidence="4">Nucleotidyl transferase</fullName>
    </submittedName>
</protein>
<dbReference type="HOGENOM" id="CLU_029499_5_0_9"/>
<dbReference type="SUPFAM" id="SSF53448">
    <property type="entry name" value="Nucleotide-diphospho-sugar transferases"/>
    <property type="match status" value="1"/>
</dbReference>
<reference key="1">
    <citation type="submission" date="2010-11" db="EMBL/GenBank/DDBJ databases">
        <title>Complete sequence of Caldicellulosiruptor kronotskyensis 2002.</title>
        <authorList>
            <consortium name="US DOE Joint Genome Institute"/>
            <person name="Lucas S."/>
            <person name="Copeland A."/>
            <person name="Lapidus A."/>
            <person name="Cheng J.-F."/>
            <person name="Bruce D."/>
            <person name="Goodwin L."/>
            <person name="Pitluck S."/>
            <person name="Davenport K."/>
            <person name="Detter J.C."/>
            <person name="Han C."/>
            <person name="Tapia R."/>
            <person name="Land M."/>
            <person name="Hauser L."/>
            <person name="Jeffries C."/>
            <person name="Kyrpides N."/>
            <person name="Ivanova N."/>
            <person name="Mikhailova N."/>
            <person name="Blumer-Schuette S.E."/>
            <person name="Kelly R.M."/>
            <person name="Woyke T."/>
        </authorList>
    </citation>
    <scope>NUCLEOTIDE SEQUENCE</scope>
    <source>
        <strain>2002</strain>
    </source>
</reference>
<dbReference type="RefSeq" id="WP_013429436.1">
    <property type="nucleotide sequence ID" value="NC_014720.1"/>
</dbReference>
<dbReference type="EMBL" id="CP002330">
    <property type="protein sequence ID" value="ADQ45279.1"/>
    <property type="molecule type" value="Genomic_DNA"/>
</dbReference>
<dbReference type="Proteomes" id="UP000006835">
    <property type="component" value="Chromosome"/>
</dbReference>
<dbReference type="Gene3D" id="3.90.550.10">
    <property type="entry name" value="Spore Coat Polysaccharide Biosynthesis Protein SpsA, Chain A"/>
    <property type="match status" value="1"/>
</dbReference>
<keyword evidence="5" id="KW-1185">Reference proteome</keyword>
<reference evidence="4 5" key="2">
    <citation type="journal article" date="2011" name="J. Bacteriol.">
        <title>Complete genome sequences for the anaerobic, extremely thermophilic plant biomass-degrading bacteria Caldicellulosiruptor hydrothermalis, Caldicellulosiruptor kristjanssonii, Caldicellulosiruptor kronotskyensis, Caldicellulosiruptor owensenis, and Caldicellulosiruptor lactoaceticus.</title>
        <authorList>
            <person name="Blumer-Schuette S.E."/>
            <person name="Ozdemir I."/>
            <person name="Mistry D."/>
            <person name="Lucas S."/>
            <person name="Lapidus A."/>
            <person name="Cheng J.F."/>
            <person name="Goodwin L.A."/>
            <person name="Pitluck S."/>
            <person name="Land M.L."/>
            <person name="Hauser L.J."/>
            <person name="Woyke T."/>
            <person name="Mikhailova N."/>
            <person name="Pati A."/>
            <person name="Kyrpides N.C."/>
            <person name="Ivanova N."/>
            <person name="Detter J.C."/>
            <person name="Walston-Davenport K."/>
            <person name="Han S."/>
            <person name="Adams M.W."/>
            <person name="Kelly R.M."/>
        </authorList>
    </citation>
    <scope>NUCLEOTIDE SEQUENCE [LARGE SCALE GENOMIC DNA]</scope>
    <source>
        <strain evidence="5">DSM 18902 / VKM B-2412 / 2002</strain>
    </source>
</reference>
<accession>E4SDZ2</accession>
<gene>
    <name evidence="4" type="ordered locus">Calkro_0376</name>
</gene>
<dbReference type="InterPro" id="IPR005835">
    <property type="entry name" value="NTP_transferase_dom"/>
</dbReference>
<name>E4SDZ2_CALK2</name>
<dbReference type="InterPro" id="IPR029044">
    <property type="entry name" value="Nucleotide-diphossugar_trans"/>
</dbReference>
<keyword evidence="2" id="KW-0548">Nucleotidyltransferase</keyword>